<dbReference type="Gramene" id="TuG1812G0400003176.01.T01">
    <property type="protein sequence ID" value="TuG1812G0400003176.01.T01"/>
    <property type="gene ID" value="TuG1812G0400003176.01"/>
</dbReference>
<feature type="compositionally biased region" description="Basic residues" evidence="1">
    <location>
        <begin position="83"/>
        <end position="97"/>
    </location>
</feature>
<dbReference type="Proteomes" id="UP000015106">
    <property type="component" value="Chromosome 4"/>
</dbReference>
<evidence type="ECO:0000313" key="2">
    <source>
        <dbReference type="EnsemblPlants" id="TuG1812G0400003176.01.T01"/>
    </source>
</evidence>
<keyword evidence="3" id="KW-1185">Reference proteome</keyword>
<proteinExistence type="predicted"/>
<reference evidence="2" key="2">
    <citation type="submission" date="2018-03" db="EMBL/GenBank/DDBJ databases">
        <title>The Triticum urartu genome reveals the dynamic nature of wheat genome evolution.</title>
        <authorList>
            <person name="Ling H."/>
            <person name="Ma B."/>
            <person name="Shi X."/>
            <person name="Liu H."/>
            <person name="Dong L."/>
            <person name="Sun H."/>
            <person name="Cao Y."/>
            <person name="Gao Q."/>
            <person name="Zheng S."/>
            <person name="Li Y."/>
            <person name="Yu Y."/>
            <person name="Du H."/>
            <person name="Qi M."/>
            <person name="Li Y."/>
            <person name="Yu H."/>
            <person name="Cui Y."/>
            <person name="Wang N."/>
            <person name="Chen C."/>
            <person name="Wu H."/>
            <person name="Zhao Y."/>
            <person name="Zhang J."/>
            <person name="Li Y."/>
            <person name="Zhou W."/>
            <person name="Zhang B."/>
            <person name="Hu W."/>
            <person name="Eijk M."/>
            <person name="Tang J."/>
            <person name="Witsenboer H."/>
            <person name="Zhao S."/>
            <person name="Li Z."/>
            <person name="Zhang A."/>
            <person name="Wang D."/>
            <person name="Liang C."/>
        </authorList>
    </citation>
    <scope>NUCLEOTIDE SEQUENCE [LARGE SCALE GENOMIC DNA]</scope>
    <source>
        <strain evidence="2">cv. G1812</strain>
    </source>
</reference>
<dbReference type="EnsemblPlants" id="TuG1812G0400003176.01.T01">
    <property type="protein sequence ID" value="TuG1812G0400003176.01.T01"/>
    <property type="gene ID" value="TuG1812G0400003176.01"/>
</dbReference>
<reference evidence="2" key="3">
    <citation type="submission" date="2022-06" db="UniProtKB">
        <authorList>
            <consortium name="EnsemblPlants"/>
        </authorList>
    </citation>
    <scope>IDENTIFICATION</scope>
</reference>
<dbReference type="AlphaFoldDB" id="A0A8R7Q7T9"/>
<evidence type="ECO:0000313" key="3">
    <source>
        <dbReference type="Proteomes" id="UP000015106"/>
    </source>
</evidence>
<name>A0A8R7Q7T9_TRIUA</name>
<sequence length="110" mass="12574">MHALPRAQEGLADERCRRDDPSRWPDADHATWRRGRRPKSQRHRAPARPHLPARRGTTVPAHSCPIVPPGLREHGGTPPPVWSRHRRHRTPPKTPLRPHLRCCLHLLVGG</sequence>
<evidence type="ECO:0000256" key="1">
    <source>
        <dbReference type="SAM" id="MobiDB-lite"/>
    </source>
</evidence>
<organism evidence="2 3">
    <name type="scientific">Triticum urartu</name>
    <name type="common">Red wild einkorn</name>
    <name type="synonym">Crithodium urartu</name>
    <dbReference type="NCBI Taxonomy" id="4572"/>
    <lineage>
        <taxon>Eukaryota</taxon>
        <taxon>Viridiplantae</taxon>
        <taxon>Streptophyta</taxon>
        <taxon>Embryophyta</taxon>
        <taxon>Tracheophyta</taxon>
        <taxon>Spermatophyta</taxon>
        <taxon>Magnoliopsida</taxon>
        <taxon>Liliopsida</taxon>
        <taxon>Poales</taxon>
        <taxon>Poaceae</taxon>
        <taxon>BOP clade</taxon>
        <taxon>Pooideae</taxon>
        <taxon>Triticodae</taxon>
        <taxon>Triticeae</taxon>
        <taxon>Triticinae</taxon>
        <taxon>Triticum</taxon>
    </lineage>
</organism>
<protein>
    <submittedName>
        <fullName evidence="2">Uncharacterized protein</fullName>
    </submittedName>
</protein>
<feature type="region of interest" description="Disordered" evidence="1">
    <location>
        <begin position="1"/>
        <end position="97"/>
    </location>
</feature>
<accession>A0A8R7Q7T9</accession>
<feature type="compositionally biased region" description="Basic and acidic residues" evidence="1">
    <location>
        <begin position="12"/>
        <end position="31"/>
    </location>
</feature>
<feature type="compositionally biased region" description="Basic residues" evidence="1">
    <location>
        <begin position="32"/>
        <end position="53"/>
    </location>
</feature>
<reference evidence="3" key="1">
    <citation type="journal article" date="2013" name="Nature">
        <title>Draft genome of the wheat A-genome progenitor Triticum urartu.</title>
        <authorList>
            <person name="Ling H.Q."/>
            <person name="Zhao S."/>
            <person name="Liu D."/>
            <person name="Wang J."/>
            <person name="Sun H."/>
            <person name="Zhang C."/>
            <person name="Fan H."/>
            <person name="Li D."/>
            <person name="Dong L."/>
            <person name="Tao Y."/>
            <person name="Gao C."/>
            <person name="Wu H."/>
            <person name="Li Y."/>
            <person name="Cui Y."/>
            <person name="Guo X."/>
            <person name="Zheng S."/>
            <person name="Wang B."/>
            <person name="Yu K."/>
            <person name="Liang Q."/>
            <person name="Yang W."/>
            <person name="Lou X."/>
            <person name="Chen J."/>
            <person name="Feng M."/>
            <person name="Jian J."/>
            <person name="Zhang X."/>
            <person name="Luo G."/>
            <person name="Jiang Y."/>
            <person name="Liu J."/>
            <person name="Wang Z."/>
            <person name="Sha Y."/>
            <person name="Zhang B."/>
            <person name="Wu H."/>
            <person name="Tang D."/>
            <person name="Shen Q."/>
            <person name="Xue P."/>
            <person name="Zou S."/>
            <person name="Wang X."/>
            <person name="Liu X."/>
            <person name="Wang F."/>
            <person name="Yang Y."/>
            <person name="An X."/>
            <person name="Dong Z."/>
            <person name="Zhang K."/>
            <person name="Zhang X."/>
            <person name="Luo M.C."/>
            <person name="Dvorak J."/>
            <person name="Tong Y."/>
            <person name="Wang J."/>
            <person name="Yang H."/>
            <person name="Li Z."/>
            <person name="Wang D."/>
            <person name="Zhang A."/>
            <person name="Wang J."/>
        </authorList>
    </citation>
    <scope>NUCLEOTIDE SEQUENCE</scope>
    <source>
        <strain evidence="3">cv. G1812</strain>
    </source>
</reference>